<protein>
    <submittedName>
        <fullName evidence="2">Uncharacterized protein</fullName>
    </submittedName>
</protein>
<evidence type="ECO:0000313" key="2">
    <source>
        <dbReference type="EMBL" id="MBL3688784.1"/>
    </source>
</evidence>
<evidence type="ECO:0000313" key="3">
    <source>
        <dbReference type="Proteomes" id="UP001646141"/>
    </source>
</evidence>
<organism evidence="2 3">
    <name type="scientific">Leucobacter chromiireducens subsp. chromiireducens</name>
    <dbReference type="NCBI Taxonomy" id="660067"/>
    <lineage>
        <taxon>Bacteria</taxon>
        <taxon>Bacillati</taxon>
        <taxon>Actinomycetota</taxon>
        <taxon>Actinomycetes</taxon>
        <taxon>Micrococcales</taxon>
        <taxon>Microbacteriaceae</taxon>
        <taxon>Leucobacter</taxon>
    </lineage>
</organism>
<keyword evidence="1" id="KW-0472">Membrane</keyword>
<keyword evidence="3" id="KW-1185">Reference proteome</keyword>
<keyword evidence="1" id="KW-0812">Transmembrane</keyword>
<feature type="transmembrane region" description="Helical" evidence="1">
    <location>
        <begin position="63"/>
        <end position="83"/>
    </location>
</feature>
<accession>A0ABS1SKS8</accession>
<gene>
    <name evidence="2" type="ORF">D3226_02260</name>
</gene>
<dbReference type="EMBL" id="QYAD01000001">
    <property type="protein sequence ID" value="MBL3688784.1"/>
    <property type="molecule type" value="Genomic_DNA"/>
</dbReference>
<reference evidence="2 3" key="1">
    <citation type="submission" date="2018-09" db="EMBL/GenBank/DDBJ databases">
        <title>Comparative genomics of Leucobacter spp.</title>
        <authorList>
            <person name="Reis A.C."/>
            <person name="Kolvenbach B.A."/>
            <person name="Corvini P.F.X."/>
            <person name="Nunes O.C."/>
        </authorList>
    </citation>
    <scope>NUCLEOTIDE SEQUENCE [LARGE SCALE GENOMIC DNA]</scope>
    <source>
        <strain evidence="2 3">L-1</strain>
    </source>
</reference>
<feature type="transmembrane region" description="Helical" evidence="1">
    <location>
        <begin position="21"/>
        <end position="43"/>
    </location>
</feature>
<keyword evidence="1" id="KW-1133">Transmembrane helix</keyword>
<sequence length="109" mass="11594">MGRRASTDSGQLSRPATHPRRSGAFAAALITAAVGLGTVLVFVRGMLDWSDSQPYEGARTETRYLVLMAVALAMCVAAALAAWRISRRVHRAANIGLTDAETGPQGQLR</sequence>
<dbReference type="Proteomes" id="UP001646141">
    <property type="component" value="Unassembled WGS sequence"/>
</dbReference>
<comment type="caution">
    <text evidence="2">The sequence shown here is derived from an EMBL/GenBank/DDBJ whole genome shotgun (WGS) entry which is preliminary data.</text>
</comment>
<name>A0ABS1SKS8_9MICO</name>
<evidence type="ECO:0000256" key="1">
    <source>
        <dbReference type="SAM" id="Phobius"/>
    </source>
</evidence>
<proteinExistence type="predicted"/>